<comment type="caution">
    <text evidence="2">The sequence shown here is derived from an EMBL/GenBank/DDBJ whole genome shotgun (WGS) entry which is preliminary data.</text>
</comment>
<feature type="region of interest" description="Disordered" evidence="1">
    <location>
        <begin position="1"/>
        <end position="53"/>
    </location>
</feature>
<keyword evidence="3" id="KW-1185">Reference proteome</keyword>
<gene>
    <name evidence="2" type="ORF">CYMTET_21681</name>
</gene>
<proteinExistence type="predicted"/>
<evidence type="ECO:0000313" key="3">
    <source>
        <dbReference type="Proteomes" id="UP001190700"/>
    </source>
</evidence>
<dbReference type="AlphaFoldDB" id="A0AAE0G1N8"/>
<sequence length="188" mass="20462">MASARRDGLASALRAARTHTSASTPTSTPPASRTTPTSSRGRRRIVGTSSLRSKPISTVDAPTAFDYFNDPDILLTTHVEEGREDEYTDQLAYAFQYGSDLLTYLKSTGLKLPTGFTLDTATADVDFDALLSGLAHVLYPVSYHEAAKLLACCSAALHDEDFEWPAFRSSPVWIPKLIDTTETTKPES</sequence>
<reference evidence="2 3" key="1">
    <citation type="journal article" date="2015" name="Genome Biol. Evol.">
        <title>Comparative Genomics of a Bacterivorous Green Alga Reveals Evolutionary Causalities and Consequences of Phago-Mixotrophic Mode of Nutrition.</title>
        <authorList>
            <person name="Burns J.A."/>
            <person name="Paasch A."/>
            <person name="Narechania A."/>
            <person name="Kim E."/>
        </authorList>
    </citation>
    <scope>NUCLEOTIDE SEQUENCE [LARGE SCALE GENOMIC DNA]</scope>
    <source>
        <strain evidence="2 3">PLY_AMNH</strain>
    </source>
</reference>
<dbReference type="EMBL" id="LGRX02010688">
    <property type="protein sequence ID" value="KAK3269893.1"/>
    <property type="molecule type" value="Genomic_DNA"/>
</dbReference>
<accession>A0AAE0G1N8</accession>
<dbReference type="Proteomes" id="UP001190700">
    <property type="component" value="Unassembled WGS sequence"/>
</dbReference>
<name>A0AAE0G1N8_9CHLO</name>
<protein>
    <submittedName>
        <fullName evidence="2">Uncharacterized protein</fullName>
    </submittedName>
</protein>
<evidence type="ECO:0000313" key="2">
    <source>
        <dbReference type="EMBL" id="KAK3269893.1"/>
    </source>
</evidence>
<organism evidence="2 3">
    <name type="scientific">Cymbomonas tetramitiformis</name>
    <dbReference type="NCBI Taxonomy" id="36881"/>
    <lineage>
        <taxon>Eukaryota</taxon>
        <taxon>Viridiplantae</taxon>
        <taxon>Chlorophyta</taxon>
        <taxon>Pyramimonadophyceae</taxon>
        <taxon>Pyramimonadales</taxon>
        <taxon>Pyramimonadaceae</taxon>
        <taxon>Cymbomonas</taxon>
    </lineage>
</organism>
<evidence type="ECO:0000256" key="1">
    <source>
        <dbReference type="SAM" id="MobiDB-lite"/>
    </source>
</evidence>
<feature type="compositionally biased region" description="Low complexity" evidence="1">
    <location>
        <begin position="10"/>
        <end position="39"/>
    </location>
</feature>